<dbReference type="PANTHER" id="PTHR12326">
    <property type="entry name" value="PLECKSTRIN HOMOLOGY DOMAIN CONTAINING PROTEIN"/>
    <property type="match status" value="1"/>
</dbReference>
<dbReference type="Gene3D" id="1.20.58.900">
    <property type="match status" value="1"/>
</dbReference>
<dbReference type="InterPro" id="IPR025258">
    <property type="entry name" value="RH_dom"/>
</dbReference>
<accession>A0A0N5B9J0</accession>
<dbReference type="WBParaSite" id="SPAL_0000270600.1">
    <property type="protein sequence ID" value="SPAL_0000270600.1"/>
    <property type="gene ID" value="SPAL_0000270600"/>
</dbReference>
<evidence type="ECO:0000259" key="11">
    <source>
        <dbReference type="PROSITE" id="PS50826"/>
    </source>
</evidence>
<evidence type="ECO:0000259" key="10">
    <source>
        <dbReference type="PROSITE" id="PS50081"/>
    </source>
</evidence>
<dbReference type="SMART" id="SM01175">
    <property type="entry name" value="DUF4206"/>
    <property type="match status" value="1"/>
</dbReference>
<evidence type="ECO:0000256" key="9">
    <source>
        <dbReference type="SAM" id="MobiDB-lite"/>
    </source>
</evidence>
<dbReference type="PROSITE" id="PS50826">
    <property type="entry name" value="RUN"/>
    <property type="match status" value="1"/>
</dbReference>
<evidence type="ECO:0000256" key="3">
    <source>
        <dbReference type="ARBA" id="ARBA00022723"/>
    </source>
</evidence>
<evidence type="ECO:0000313" key="13">
    <source>
        <dbReference type="WBParaSite" id="SPAL_0000270600.1"/>
    </source>
</evidence>
<keyword evidence="6" id="KW-0863">Zinc-finger</keyword>
<evidence type="ECO:0000256" key="1">
    <source>
        <dbReference type="ARBA" id="ARBA00004603"/>
    </source>
</evidence>
<feature type="region of interest" description="Disordered" evidence="9">
    <location>
        <begin position="480"/>
        <end position="503"/>
    </location>
</feature>
<evidence type="ECO:0000256" key="8">
    <source>
        <dbReference type="ARBA" id="ARBA00023006"/>
    </source>
</evidence>
<reference evidence="13" key="1">
    <citation type="submission" date="2017-02" db="UniProtKB">
        <authorList>
            <consortium name="WormBaseParasite"/>
        </authorList>
    </citation>
    <scope>IDENTIFICATION</scope>
</reference>
<feature type="compositionally biased region" description="Basic and acidic residues" evidence="9">
    <location>
        <begin position="455"/>
        <end position="464"/>
    </location>
</feature>
<dbReference type="GO" id="GO:0006914">
    <property type="term" value="P:autophagy"/>
    <property type="evidence" value="ECO:0007669"/>
    <property type="project" value="UniProtKB-KW"/>
</dbReference>
<dbReference type="InterPro" id="IPR002219">
    <property type="entry name" value="PKC_DAG/PE"/>
</dbReference>
<keyword evidence="8" id="KW-0072">Autophagy</keyword>
<feature type="region of interest" description="Disordered" evidence="9">
    <location>
        <begin position="544"/>
        <end position="569"/>
    </location>
</feature>
<dbReference type="GO" id="GO:0008270">
    <property type="term" value="F:zinc ion binding"/>
    <property type="evidence" value="ECO:0007669"/>
    <property type="project" value="UniProtKB-KW"/>
</dbReference>
<organism evidence="12 13">
    <name type="scientific">Strongyloides papillosus</name>
    <name type="common">Intestinal threadworm</name>
    <dbReference type="NCBI Taxonomy" id="174720"/>
    <lineage>
        <taxon>Eukaryota</taxon>
        <taxon>Metazoa</taxon>
        <taxon>Ecdysozoa</taxon>
        <taxon>Nematoda</taxon>
        <taxon>Chromadorea</taxon>
        <taxon>Rhabditida</taxon>
        <taxon>Tylenchina</taxon>
        <taxon>Panagrolaimomorpha</taxon>
        <taxon>Strongyloidoidea</taxon>
        <taxon>Strongyloididae</taxon>
        <taxon>Strongyloides</taxon>
    </lineage>
</organism>
<keyword evidence="3" id="KW-0479">Metal-binding</keyword>
<dbReference type="Proteomes" id="UP000046392">
    <property type="component" value="Unplaced"/>
</dbReference>
<keyword evidence="7" id="KW-0862">Zinc</keyword>
<keyword evidence="4" id="KW-0677">Repeat</keyword>
<dbReference type="SMART" id="SM00593">
    <property type="entry name" value="RUN"/>
    <property type="match status" value="1"/>
</dbReference>
<evidence type="ECO:0000256" key="4">
    <source>
        <dbReference type="ARBA" id="ARBA00022737"/>
    </source>
</evidence>
<evidence type="ECO:0000313" key="12">
    <source>
        <dbReference type="Proteomes" id="UP000046392"/>
    </source>
</evidence>
<evidence type="ECO:0000256" key="5">
    <source>
        <dbReference type="ARBA" id="ARBA00022753"/>
    </source>
</evidence>
<keyword evidence="5" id="KW-0967">Endosome</keyword>
<dbReference type="InterPro" id="IPR004012">
    <property type="entry name" value="Run_dom"/>
</dbReference>
<keyword evidence="12" id="KW-1185">Reference proteome</keyword>
<name>A0A0N5B9J0_STREA</name>
<protein>
    <submittedName>
        <fullName evidence="13">RUN domain-containing protein</fullName>
    </submittedName>
</protein>
<evidence type="ECO:0000256" key="2">
    <source>
        <dbReference type="ARBA" id="ARBA00022553"/>
    </source>
</evidence>
<evidence type="ECO:0000256" key="7">
    <source>
        <dbReference type="ARBA" id="ARBA00022833"/>
    </source>
</evidence>
<dbReference type="STRING" id="174720.A0A0N5B9J0"/>
<dbReference type="Pfam" id="PF02759">
    <property type="entry name" value="RUN"/>
    <property type="match status" value="1"/>
</dbReference>
<comment type="subcellular location">
    <subcellularLocation>
        <location evidence="1">Late endosome</location>
    </subcellularLocation>
</comment>
<feature type="compositionally biased region" description="Basic and acidic residues" evidence="9">
    <location>
        <begin position="546"/>
        <end position="569"/>
    </location>
</feature>
<dbReference type="AlphaFoldDB" id="A0A0N5B9J0"/>
<dbReference type="Pfam" id="PF13901">
    <property type="entry name" value="RH_dom"/>
    <property type="match status" value="1"/>
</dbReference>
<dbReference type="SUPFAM" id="SSF140741">
    <property type="entry name" value="RUN domain-like"/>
    <property type="match status" value="1"/>
</dbReference>
<dbReference type="GO" id="GO:0005770">
    <property type="term" value="C:late endosome"/>
    <property type="evidence" value="ECO:0007669"/>
    <property type="project" value="UniProtKB-SubCell"/>
</dbReference>
<feature type="domain" description="RUN" evidence="11">
    <location>
        <begin position="36"/>
        <end position="173"/>
    </location>
</feature>
<keyword evidence="2" id="KW-0597">Phosphoprotein</keyword>
<sequence length="831" mass="96042">MSLDSSPEVKCTQLSHDLEHYVNLALKAEFRNVNNELSSDLTTSLCNVVEAIFINGLKDPFYIKGTRHNKYPQPNFWPLVYKFTDPLILKKITSLSLVKTEIGKARAWVRIHLNLKDLVKHISKFIGDSKAMGQFYHETAFLRDGNLIMNACHMIMKLEMEEDLKINASINTPFLDTWTNDPLVYAGIVQGRREIATVESLTRSMMEKKTLEEKRKESICEEVDESEEAIILLNTSMEDCDPPPEQLNDNCFLNKTNDDDNISDDAQSSIYSQPSQYADSVGVGILDVYGLSPNTSGHFLSSTPKQEYKFILPDFSPASTEHLPSAVQFQRRRARIQRKTSCGLLISSSKSEKMNDKLNISRDSGKSFKSDEQIMTKTYCIKENETDNTIYSSSCPQRVLLDSCDEKIQQNIMFTIGMSENSLPEAVSEKDEINSIETPPSLDDRNEFNNENENLNEKTDNIDSKKKKVYENEVVDITRKNSSKSSASSFSGEKNGTDNENSISHSFSSGNSFSGFRWRKPSSRLSISPNSFEVYKNSFDNCKSPTYDDDKRDETPEPQHKYENRTKSEDEERENFIRLIKQIPHEEGIDKQHYRCYMCFKSIENRDNIYTPCNLDKKYYCKSCMKEGTKRLIPSRVILNGDFRLLRISPIHNKMIKKVYRDKIFDIEAMNPSIYKYSKRFRIIKEKRTILSFVALYLMYCQESVRQQLCDILAEDDKNVTNIHLYSWKDLDETGNGELEKRISGYIEFAINHVYHCPLCSQKGFYCEICSTNQIIYPFQTDETYRCSDCYSVYHRECFDKTKKCPKCIRKKRLAESIVNNTLFVSIFDNK</sequence>
<dbReference type="InterPro" id="IPR037213">
    <property type="entry name" value="Run_dom_sf"/>
</dbReference>
<proteinExistence type="predicted"/>
<evidence type="ECO:0000256" key="6">
    <source>
        <dbReference type="ARBA" id="ARBA00022771"/>
    </source>
</evidence>
<feature type="region of interest" description="Disordered" evidence="9">
    <location>
        <begin position="423"/>
        <end position="467"/>
    </location>
</feature>
<feature type="domain" description="Phorbol-ester/DAG-type" evidence="10">
    <location>
        <begin position="752"/>
        <end position="805"/>
    </location>
</feature>
<dbReference type="PROSITE" id="PS50081">
    <property type="entry name" value="ZF_DAG_PE_2"/>
    <property type="match status" value="1"/>
</dbReference>
<dbReference type="PANTHER" id="PTHR12326:SF12">
    <property type="entry name" value="PLECKSTRIN HOMOLOGY AND RUN DOMAIN CONTAINING M1"/>
    <property type="match status" value="1"/>
</dbReference>
<dbReference type="InterPro" id="IPR051366">
    <property type="entry name" value="DEF8"/>
</dbReference>